<feature type="region of interest" description="Disordered" evidence="1">
    <location>
        <begin position="213"/>
        <end position="232"/>
    </location>
</feature>
<comment type="caution">
    <text evidence="3">The sequence shown here is derived from an EMBL/GenBank/DDBJ whole genome shotgun (WGS) entry which is preliminary data.</text>
</comment>
<organism evidence="3 4">
    <name type="scientific">Euplotes crassus</name>
    <dbReference type="NCBI Taxonomy" id="5936"/>
    <lineage>
        <taxon>Eukaryota</taxon>
        <taxon>Sar</taxon>
        <taxon>Alveolata</taxon>
        <taxon>Ciliophora</taxon>
        <taxon>Intramacronucleata</taxon>
        <taxon>Spirotrichea</taxon>
        <taxon>Hypotrichia</taxon>
        <taxon>Euplotida</taxon>
        <taxon>Euplotidae</taxon>
        <taxon>Moneuplotes</taxon>
    </lineage>
</organism>
<keyword evidence="2" id="KW-0472">Membrane</keyword>
<evidence type="ECO:0000256" key="2">
    <source>
        <dbReference type="SAM" id="Phobius"/>
    </source>
</evidence>
<name>A0AAD1XAP0_EUPCR</name>
<feature type="compositionally biased region" description="Basic and acidic residues" evidence="1">
    <location>
        <begin position="180"/>
        <end position="189"/>
    </location>
</feature>
<keyword evidence="2" id="KW-0812">Transmembrane</keyword>
<reference evidence="3" key="1">
    <citation type="submission" date="2023-07" db="EMBL/GenBank/DDBJ databases">
        <authorList>
            <consortium name="AG Swart"/>
            <person name="Singh M."/>
            <person name="Singh A."/>
            <person name="Seah K."/>
            <person name="Emmerich C."/>
        </authorList>
    </citation>
    <scope>NUCLEOTIDE SEQUENCE</scope>
    <source>
        <strain evidence="3">DP1</strain>
    </source>
</reference>
<protein>
    <submittedName>
        <fullName evidence="3">Uncharacterized protein</fullName>
    </submittedName>
</protein>
<dbReference type="AlphaFoldDB" id="A0AAD1XAP0"/>
<dbReference type="Proteomes" id="UP001295684">
    <property type="component" value="Unassembled WGS sequence"/>
</dbReference>
<keyword evidence="2" id="KW-1133">Transmembrane helix</keyword>
<evidence type="ECO:0000256" key="1">
    <source>
        <dbReference type="SAM" id="MobiDB-lite"/>
    </source>
</evidence>
<gene>
    <name evidence="3" type="ORF">ECRASSUSDP1_LOCUS5271</name>
</gene>
<sequence>MKTKIEIEVLSTEKKTPVRSSSMENKAQHVPASDVCPFCQRVPKKAEMCGACKIKYCKHHLALRVLRNLKCMNCNNDFQREDYIESAYHSENGSAKESTQSLICFQEGLNQEVIEKPLSEEITRISQRELVKFIKHKIERCKVTLSRFSSGLSIIESRHQEEKSNDSENSQLGVEEIKEMDKSDHEEGPHGQPGSVTRKLDFDEKDAISEEFLEEVKETNENEPRVMEEKTEDHNLAWNESVEDICGKVDNHLKENEPKTHCLISKEETKDDDTVKSTEDSETNHEASKKYNDYQSIEDRRLSFCQEIKGLVAMIIIMMLGIQIFFMHVNIY</sequence>
<dbReference type="EMBL" id="CAMPGE010005085">
    <property type="protein sequence ID" value="CAI2363931.1"/>
    <property type="molecule type" value="Genomic_DNA"/>
</dbReference>
<proteinExistence type="predicted"/>
<evidence type="ECO:0000313" key="4">
    <source>
        <dbReference type="Proteomes" id="UP001295684"/>
    </source>
</evidence>
<evidence type="ECO:0000313" key="3">
    <source>
        <dbReference type="EMBL" id="CAI2363931.1"/>
    </source>
</evidence>
<feature type="region of interest" description="Disordered" evidence="1">
    <location>
        <begin position="264"/>
        <end position="288"/>
    </location>
</feature>
<feature type="transmembrane region" description="Helical" evidence="2">
    <location>
        <begin position="310"/>
        <end position="331"/>
    </location>
</feature>
<keyword evidence="4" id="KW-1185">Reference proteome</keyword>
<accession>A0AAD1XAP0</accession>
<feature type="region of interest" description="Disordered" evidence="1">
    <location>
        <begin position="180"/>
        <end position="201"/>
    </location>
</feature>